<sequence>MRFCELCDNYLFVSAKGDKLEHKCRKDGITIEMKPTNAEEALILETHFRADIQSQKTKQSFMNEFTRADPTMPHLHNVKCPNSACATNTAEAKDKDIIYVKTDVKNLLFEYQCQICNKQWKT</sequence>
<proteinExistence type="predicted"/>
<accession>A0A6C0BHJ7</accession>
<dbReference type="AlphaFoldDB" id="A0A6C0BHJ7"/>
<name>A0A6C0BHJ7_9ZZZZ</name>
<evidence type="ECO:0000313" key="1">
    <source>
        <dbReference type="EMBL" id="QHS91817.1"/>
    </source>
</evidence>
<reference evidence="1" key="1">
    <citation type="journal article" date="2020" name="Nature">
        <title>Giant virus diversity and host interactions through global metagenomics.</title>
        <authorList>
            <person name="Schulz F."/>
            <person name="Roux S."/>
            <person name="Paez-Espino D."/>
            <person name="Jungbluth S."/>
            <person name="Walsh D.A."/>
            <person name="Denef V.J."/>
            <person name="McMahon K.D."/>
            <person name="Konstantinidis K.T."/>
            <person name="Eloe-Fadrosh E.A."/>
            <person name="Kyrpides N.C."/>
            <person name="Woyke T."/>
        </authorList>
    </citation>
    <scope>NUCLEOTIDE SEQUENCE</scope>
    <source>
        <strain evidence="1">GVMAG-M-3300013006-15</strain>
    </source>
</reference>
<evidence type="ECO:0008006" key="2">
    <source>
        <dbReference type="Google" id="ProtNLM"/>
    </source>
</evidence>
<dbReference type="EMBL" id="MN739164">
    <property type="protein sequence ID" value="QHS91817.1"/>
    <property type="molecule type" value="Genomic_DNA"/>
</dbReference>
<organism evidence="1">
    <name type="scientific">viral metagenome</name>
    <dbReference type="NCBI Taxonomy" id="1070528"/>
    <lineage>
        <taxon>unclassified sequences</taxon>
        <taxon>metagenomes</taxon>
        <taxon>organismal metagenomes</taxon>
    </lineage>
</organism>
<protein>
    <recommendedName>
        <fullName evidence="2">DNA-directed RNA polymerase M/15kDa subunit domain-containing protein</fullName>
    </recommendedName>
</protein>